<feature type="domain" description="DUF5667" evidence="2">
    <location>
        <begin position="151"/>
        <end position="246"/>
    </location>
</feature>
<feature type="compositionally biased region" description="Low complexity" evidence="1">
    <location>
        <begin position="29"/>
        <end position="41"/>
    </location>
</feature>
<feature type="compositionally biased region" description="Low complexity" evidence="1">
    <location>
        <begin position="319"/>
        <end position="340"/>
    </location>
</feature>
<evidence type="ECO:0000259" key="2">
    <source>
        <dbReference type="Pfam" id="PF18915"/>
    </source>
</evidence>
<name>A0ABS8E6J5_9ACTN</name>
<dbReference type="InterPro" id="IPR043725">
    <property type="entry name" value="DUF5667"/>
</dbReference>
<dbReference type="Proteomes" id="UP001520654">
    <property type="component" value="Unassembled WGS sequence"/>
</dbReference>
<reference evidence="3 4" key="1">
    <citation type="submission" date="2021-08" db="EMBL/GenBank/DDBJ databases">
        <title>Genomic Architecture of Streptomyces flavotricini NGL1 and Streptomyces erythrochromogenes HMS4 With Differential Plant Beneficial attributes and laccase production capabilities.</title>
        <authorList>
            <person name="Salwan R."/>
            <person name="Kaur R."/>
            <person name="Sharma V."/>
        </authorList>
    </citation>
    <scope>NUCLEOTIDE SEQUENCE [LARGE SCALE GENOMIC DNA]</scope>
    <source>
        <strain evidence="3 4">NGL1</strain>
    </source>
</reference>
<gene>
    <name evidence="3" type="ORF">K7B10_18605</name>
</gene>
<protein>
    <submittedName>
        <fullName evidence="3">DUF5667 domain-containing protein</fullName>
    </submittedName>
</protein>
<feature type="region of interest" description="Disordered" evidence="1">
    <location>
        <begin position="289"/>
        <end position="398"/>
    </location>
</feature>
<dbReference type="RefSeq" id="WP_229337333.1">
    <property type="nucleotide sequence ID" value="NZ_JAINUL010000001.1"/>
</dbReference>
<feature type="region of interest" description="Disordered" evidence="1">
    <location>
        <begin position="1"/>
        <end position="46"/>
    </location>
</feature>
<feature type="compositionally biased region" description="Polar residues" evidence="1">
    <location>
        <begin position="361"/>
        <end position="370"/>
    </location>
</feature>
<sequence>MIANVTPHRRANAFAQALEDRTPSDLSEPDPAAEQSEAPAEPADHDRLLALASALGERMPRPVLDPEVKVVQRAQLVAAMEAMVMEERAGGGAASDPQVPEQRTGRGAHRATSLRKLRPRSRWSKGIAAGGLTVGVAAGAFSGVAAASTDALPGDSLYPVKRGMEDLKLGMADEDADRGELYLDQASNRLSEARRLMERGRSGALDHESLGAIRRALDGMKHDAAEGHRLLQAAYERDGSLGPIQTLSSFSRSHRDAWGRLREKLPAQLTDVGGEVESVFQAIDDDVAPLQGLLPKPPEQTRGTGAPAKPSAPAGQHQSAPAAGTPSASPTPPATAGGKPSPAPGGLLGGTGDLLHPPTGQNTPAPSSSPERVAPEITLPPLLPGLLPGLGIQAEDTE</sequence>
<evidence type="ECO:0000256" key="1">
    <source>
        <dbReference type="SAM" id="MobiDB-lite"/>
    </source>
</evidence>
<keyword evidence="4" id="KW-1185">Reference proteome</keyword>
<feature type="region of interest" description="Disordered" evidence="1">
    <location>
        <begin position="88"/>
        <end position="117"/>
    </location>
</feature>
<evidence type="ECO:0000313" key="3">
    <source>
        <dbReference type="EMBL" id="MCC0096762.1"/>
    </source>
</evidence>
<dbReference type="EMBL" id="JAINUL010000001">
    <property type="protein sequence ID" value="MCC0096762.1"/>
    <property type="molecule type" value="Genomic_DNA"/>
</dbReference>
<evidence type="ECO:0000313" key="4">
    <source>
        <dbReference type="Proteomes" id="UP001520654"/>
    </source>
</evidence>
<proteinExistence type="predicted"/>
<organism evidence="3 4">
    <name type="scientific">Streptomyces flavotricini</name>
    <dbReference type="NCBI Taxonomy" id="66888"/>
    <lineage>
        <taxon>Bacteria</taxon>
        <taxon>Bacillati</taxon>
        <taxon>Actinomycetota</taxon>
        <taxon>Actinomycetes</taxon>
        <taxon>Kitasatosporales</taxon>
        <taxon>Streptomycetaceae</taxon>
        <taxon>Streptomyces</taxon>
    </lineage>
</organism>
<dbReference type="Pfam" id="PF18915">
    <property type="entry name" value="DUF5667"/>
    <property type="match status" value="1"/>
</dbReference>
<accession>A0ABS8E6J5</accession>
<feature type="compositionally biased region" description="Basic residues" evidence="1">
    <location>
        <begin position="106"/>
        <end position="117"/>
    </location>
</feature>
<comment type="caution">
    <text evidence="3">The sequence shown here is derived from an EMBL/GenBank/DDBJ whole genome shotgun (WGS) entry which is preliminary data.</text>
</comment>